<accession>A0A3M6U3G0</accession>
<name>A0A3M6U3G0_POCDA</name>
<sequence>SIFIYPTQKFMIIWENYSGNKSSIQEKKLYLTTLLSCLPGFLLEEHSLQTQLADAWQGC</sequence>
<dbReference type="EMBL" id="RCHS01002311">
    <property type="protein sequence ID" value="RMX48074.1"/>
    <property type="molecule type" value="Genomic_DNA"/>
</dbReference>
<proteinExistence type="predicted"/>
<comment type="caution">
    <text evidence="1">The sequence shown here is derived from an EMBL/GenBank/DDBJ whole genome shotgun (WGS) entry which is preliminary data.</text>
</comment>
<feature type="non-terminal residue" evidence="1">
    <location>
        <position position="1"/>
    </location>
</feature>
<organism evidence="1 2">
    <name type="scientific">Pocillopora damicornis</name>
    <name type="common">Cauliflower coral</name>
    <name type="synonym">Millepora damicornis</name>
    <dbReference type="NCBI Taxonomy" id="46731"/>
    <lineage>
        <taxon>Eukaryota</taxon>
        <taxon>Metazoa</taxon>
        <taxon>Cnidaria</taxon>
        <taxon>Anthozoa</taxon>
        <taxon>Hexacorallia</taxon>
        <taxon>Scleractinia</taxon>
        <taxon>Astrocoeniina</taxon>
        <taxon>Pocilloporidae</taxon>
        <taxon>Pocillopora</taxon>
    </lineage>
</organism>
<reference evidence="1 2" key="1">
    <citation type="journal article" date="2018" name="Sci. Rep.">
        <title>Comparative analysis of the Pocillopora damicornis genome highlights role of immune system in coral evolution.</title>
        <authorList>
            <person name="Cunning R."/>
            <person name="Bay R.A."/>
            <person name="Gillette P."/>
            <person name="Baker A.C."/>
            <person name="Traylor-Knowles N."/>
        </authorList>
    </citation>
    <scope>NUCLEOTIDE SEQUENCE [LARGE SCALE GENOMIC DNA]</scope>
    <source>
        <strain evidence="1">RSMAS</strain>
        <tissue evidence="1">Whole animal</tissue>
    </source>
</reference>
<dbReference type="Proteomes" id="UP000275408">
    <property type="component" value="Unassembled WGS sequence"/>
</dbReference>
<dbReference type="AlphaFoldDB" id="A0A3M6U3G0"/>
<keyword evidence="2" id="KW-1185">Reference proteome</keyword>
<evidence type="ECO:0000313" key="2">
    <source>
        <dbReference type="Proteomes" id="UP000275408"/>
    </source>
</evidence>
<protein>
    <submittedName>
        <fullName evidence="1">Uncharacterized protein</fullName>
    </submittedName>
</protein>
<gene>
    <name evidence="1" type="ORF">pdam_00002620</name>
</gene>
<evidence type="ECO:0000313" key="1">
    <source>
        <dbReference type="EMBL" id="RMX48074.1"/>
    </source>
</evidence>